<gene>
    <name evidence="2" type="ORF">LCGC14_1051310</name>
</gene>
<dbReference type="AlphaFoldDB" id="A0A0F9QUT3"/>
<reference evidence="2" key="1">
    <citation type="journal article" date="2015" name="Nature">
        <title>Complex archaea that bridge the gap between prokaryotes and eukaryotes.</title>
        <authorList>
            <person name="Spang A."/>
            <person name="Saw J.H."/>
            <person name="Jorgensen S.L."/>
            <person name="Zaremba-Niedzwiedzka K."/>
            <person name="Martijn J."/>
            <person name="Lind A.E."/>
            <person name="van Eijk R."/>
            <person name="Schleper C."/>
            <person name="Guy L."/>
            <person name="Ettema T.J."/>
        </authorList>
    </citation>
    <scope>NUCLEOTIDE SEQUENCE</scope>
</reference>
<proteinExistence type="predicted"/>
<dbReference type="Gene3D" id="2.30.40.10">
    <property type="entry name" value="Urease, subunit C, domain 1"/>
    <property type="match status" value="1"/>
</dbReference>
<evidence type="ECO:0000259" key="1">
    <source>
        <dbReference type="Pfam" id="PF01979"/>
    </source>
</evidence>
<name>A0A0F9QUT3_9ZZZZ</name>
<comment type="caution">
    <text evidence="2">The sequence shown here is derived from an EMBL/GenBank/DDBJ whole genome shotgun (WGS) entry which is preliminary data.</text>
</comment>
<dbReference type="InterPro" id="IPR006680">
    <property type="entry name" value="Amidohydro-rel"/>
</dbReference>
<protein>
    <recommendedName>
        <fullName evidence="1">Amidohydrolase-related domain-containing protein</fullName>
    </recommendedName>
</protein>
<feature type="domain" description="Amidohydrolase-related" evidence="1">
    <location>
        <begin position="89"/>
        <end position="430"/>
    </location>
</feature>
<dbReference type="CDD" id="cd01299">
    <property type="entry name" value="Met_dep_hydrolase_A"/>
    <property type="match status" value="1"/>
</dbReference>
<dbReference type="InterPro" id="IPR051781">
    <property type="entry name" value="Metallo-dep_Hydrolase"/>
</dbReference>
<dbReference type="InterPro" id="IPR057744">
    <property type="entry name" value="OTAase-like"/>
</dbReference>
<organism evidence="2">
    <name type="scientific">marine sediment metagenome</name>
    <dbReference type="NCBI Taxonomy" id="412755"/>
    <lineage>
        <taxon>unclassified sequences</taxon>
        <taxon>metagenomes</taxon>
        <taxon>ecological metagenomes</taxon>
    </lineage>
</organism>
<dbReference type="Pfam" id="PF01979">
    <property type="entry name" value="Amidohydro_1"/>
    <property type="match status" value="1"/>
</dbReference>
<dbReference type="GO" id="GO:0016810">
    <property type="term" value="F:hydrolase activity, acting on carbon-nitrogen (but not peptide) bonds"/>
    <property type="evidence" value="ECO:0007669"/>
    <property type="project" value="InterPro"/>
</dbReference>
<accession>A0A0F9QUT3</accession>
<dbReference type="PANTHER" id="PTHR43135">
    <property type="entry name" value="ALPHA-D-RIBOSE 1-METHYLPHOSPHONATE 5-TRIPHOSPHATE DIPHOSPHATASE"/>
    <property type="match status" value="1"/>
</dbReference>
<sequence>MRRIRTCLYFLLIASFLFLFTELFSAVSRKENTSRIIALTNVRIIDAKNERPIENGTLLIKENTIEAVGKVGKIDIPKNAEIINLKGKTVMPGLIDLHYHTTFYHLHPNWEKAADEPDALVALRAAKNLRTTLEAGVTTVRDTGGVRDVTNSLKQALSMKLISGPRFYHSGRIITNTGGHVWKLAEQVDGKEQIIRAIRNRFSEGAHKCDFIKITWNLPQGYNEEEIKTAIETVHRYGKKIAIHAFQPETIDACVKYGADTIDHGWLIDAKTIPLAVKNKTIIVPTALIAAKAIVDKKFEFTGEAKLLDDASKKRFLETRKIWWKQVLDGLRPYVAAGGLVAMGTDCGCYPMLFSDGPDELILYKELGLTPFQIIQAGTINGARAIGIEDKTGTLEKGKWADIIVLDGNPLEDLTALKRVIMVILEGEIVIEQR</sequence>
<dbReference type="SUPFAM" id="SSF51556">
    <property type="entry name" value="Metallo-dependent hydrolases"/>
    <property type="match status" value="1"/>
</dbReference>
<dbReference type="Gene3D" id="3.20.20.140">
    <property type="entry name" value="Metal-dependent hydrolases"/>
    <property type="match status" value="1"/>
</dbReference>
<dbReference type="InterPro" id="IPR011059">
    <property type="entry name" value="Metal-dep_hydrolase_composite"/>
</dbReference>
<dbReference type="PANTHER" id="PTHR43135:SF3">
    <property type="entry name" value="ALPHA-D-RIBOSE 1-METHYLPHOSPHONATE 5-TRIPHOSPHATE DIPHOSPHATASE"/>
    <property type="match status" value="1"/>
</dbReference>
<dbReference type="EMBL" id="LAZR01004397">
    <property type="protein sequence ID" value="KKN08973.1"/>
    <property type="molecule type" value="Genomic_DNA"/>
</dbReference>
<dbReference type="InterPro" id="IPR032466">
    <property type="entry name" value="Metal_Hydrolase"/>
</dbReference>
<dbReference type="SUPFAM" id="SSF51338">
    <property type="entry name" value="Composite domain of metallo-dependent hydrolases"/>
    <property type="match status" value="1"/>
</dbReference>
<evidence type="ECO:0000313" key="2">
    <source>
        <dbReference type="EMBL" id="KKN08973.1"/>
    </source>
</evidence>